<dbReference type="EMBL" id="FNEB01000007">
    <property type="protein sequence ID" value="SDJ01879.1"/>
    <property type="molecule type" value="Genomic_DNA"/>
</dbReference>
<gene>
    <name evidence="10" type="ORF">SAMN05421850_107190</name>
</gene>
<evidence type="ECO:0000313" key="10">
    <source>
        <dbReference type="EMBL" id="SDJ01879.1"/>
    </source>
</evidence>
<evidence type="ECO:0000256" key="4">
    <source>
        <dbReference type="ARBA" id="ARBA00019077"/>
    </source>
</evidence>
<dbReference type="Gene3D" id="3.40.50.11720">
    <property type="entry name" value="3-Deoxy-D-manno-octulosonic-acid transferase, N-terminal domain"/>
    <property type="match status" value="1"/>
</dbReference>
<dbReference type="EC" id="2.4.99.12" evidence="3 8"/>
<keyword evidence="8" id="KW-1003">Cell membrane</keyword>
<protein>
    <recommendedName>
        <fullName evidence="4 8">3-deoxy-D-manno-octulosonic acid transferase</fullName>
        <shortName evidence="8">Kdo transferase</shortName>
        <ecNumber evidence="3 8">2.4.99.12</ecNumber>
    </recommendedName>
    <alternativeName>
        <fullName evidence="6 8">Lipid IV(A) 3-deoxy-D-manno-octulosonic acid transferase</fullName>
    </alternativeName>
</protein>
<evidence type="ECO:0000256" key="8">
    <source>
        <dbReference type="RuleBase" id="RU365103"/>
    </source>
</evidence>
<dbReference type="GO" id="GO:0005886">
    <property type="term" value="C:plasma membrane"/>
    <property type="evidence" value="ECO:0007669"/>
    <property type="project" value="UniProtKB-SubCell"/>
</dbReference>
<evidence type="ECO:0000256" key="2">
    <source>
        <dbReference type="ARBA" id="ARBA00004713"/>
    </source>
</evidence>
<comment type="pathway">
    <text evidence="2 8">Bacterial outer membrane biogenesis; LPS core biosynthesis.</text>
</comment>
<dbReference type="Pfam" id="PF04413">
    <property type="entry name" value="Glycos_transf_N"/>
    <property type="match status" value="1"/>
</dbReference>
<accession>A0A1G8QAP2</accession>
<comment type="catalytic activity">
    <reaction evidence="7 8">
        <text>lipid IVA (E. coli) + CMP-3-deoxy-beta-D-manno-octulosonate = alpha-Kdo-(2-&gt;6)-lipid IVA (E. coli) + CMP + H(+)</text>
        <dbReference type="Rhea" id="RHEA:28066"/>
        <dbReference type="ChEBI" id="CHEBI:15378"/>
        <dbReference type="ChEBI" id="CHEBI:58603"/>
        <dbReference type="ChEBI" id="CHEBI:60364"/>
        <dbReference type="ChEBI" id="CHEBI:60377"/>
        <dbReference type="ChEBI" id="CHEBI:85987"/>
        <dbReference type="EC" id="2.4.99.12"/>
    </reaction>
</comment>
<dbReference type="InterPro" id="IPR038107">
    <property type="entry name" value="Glycos_transf_N_sf"/>
</dbReference>
<keyword evidence="8" id="KW-0472">Membrane</keyword>
<dbReference type="GO" id="GO:0009244">
    <property type="term" value="P:lipopolysaccharide core region biosynthetic process"/>
    <property type="evidence" value="ECO:0007669"/>
    <property type="project" value="UniProtKB-UniRule"/>
</dbReference>
<dbReference type="AlphaFoldDB" id="A0A1G8QAP2"/>
<dbReference type="STRING" id="490829.SAMN05421850_107190"/>
<evidence type="ECO:0000256" key="7">
    <source>
        <dbReference type="ARBA" id="ARBA00049183"/>
    </source>
</evidence>
<proteinExistence type="inferred from homology"/>
<evidence type="ECO:0000259" key="9">
    <source>
        <dbReference type="Pfam" id="PF04413"/>
    </source>
</evidence>
<comment type="similarity">
    <text evidence="8">Belongs to the glycosyltransferase group 1 family.</text>
</comment>
<feature type="domain" description="3-deoxy-D-manno-octulosonic-acid transferase N-terminal" evidence="9">
    <location>
        <begin position="28"/>
        <end position="187"/>
    </location>
</feature>
<keyword evidence="5 8" id="KW-0808">Transferase</keyword>
<organism evidence="10 11">
    <name type="scientific">Lutimaribacter saemankumensis</name>
    <dbReference type="NCBI Taxonomy" id="490829"/>
    <lineage>
        <taxon>Bacteria</taxon>
        <taxon>Pseudomonadati</taxon>
        <taxon>Pseudomonadota</taxon>
        <taxon>Alphaproteobacteria</taxon>
        <taxon>Rhodobacterales</taxon>
        <taxon>Roseobacteraceae</taxon>
        <taxon>Lutimaribacter</taxon>
    </lineage>
</organism>
<evidence type="ECO:0000256" key="3">
    <source>
        <dbReference type="ARBA" id="ARBA00012621"/>
    </source>
</evidence>
<name>A0A1G8QAP2_9RHOB</name>
<keyword evidence="8" id="KW-0448">Lipopolysaccharide biosynthesis</keyword>
<evidence type="ECO:0000256" key="1">
    <source>
        <dbReference type="ARBA" id="ARBA00003394"/>
    </source>
</evidence>
<evidence type="ECO:0000256" key="5">
    <source>
        <dbReference type="ARBA" id="ARBA00022679"/>
    </source>
</evidence>
<dbReference type="SUPFAM" id="SSF53756">
    <property type="entry name" value="UDP-Glycosyltransferase/glycogen phosphorylase"/>
    <property type="match status" value="1"/>
</dbReference>
<dbReference type="GO" id="GO:0043842">
    <property type="term" value="F:Kdo transferase activity"/>
    <property type="evidence" value="ECO:0007669"/>
    <property type="project" value="UniProtKB-EC"/>
</dbReference>
<dbReference type="Gene3D" id="3.40.50.2000">
    <property type="entry name" value="Glycogen Phosphorylase B"/>
    <property type="match status" value="1"/>
</dbReference>
<dbReference type="UniPathway" id="UPA00958"/>
<reference evidence="10 11" key="1">
    <citation type="submission" date="2016-10" db="EMBL/GenBank/DDBJ databases">
        <authorList>
            <person name="de Groot N.N."/>
        </authorList>
    </citation>
    <scope>NUCLEOTIDE SEQUENCE [LARGE SCALE GENOMIC DNA]</scope>
    <source>
        <strain evidence="10 11">DSM 28010</strain>
    </source>
</reference>
<dbReference type="InterPro" id="IPR039901">
    <property type="entry name" value="Kdotransferase"/>
</dbReference>
<dbReference type="Proteomes" id="UP000199340">
    <property type="component" value="Unassembled WGS sequence"/>
</dbReference>
<dbReference type="PANTHER" id="PTHR42755:SF1">
    <property type="entry name" value="3-DEOXY-D-MANNO-OCTULOSONIC ACID TRANSFERASE, MITOCHONDRIAL-RELATED"/>
    <property type="match status" value="1"/>
</dbReference>
<evidence type="ECO:0000256" key="6">
    <source>
        <dbReference type="ARBA" id="ARBA00031445"/>
    </source>
</evidence>
<keyword evidence="11" id="KW-1185">Reference proteome</keyword>
<evidence type="ECO:0000313" key="11">
    <source>
        <dbReference type="Proteomes" id="UP000199340"/>
    </source>
</evidence>
<sequence length="406" mass="43668">MARSLGLAAYLALSARRKAEPYRPVQARGSGPLVWGHATSASDARSLARLFERLRQARPEVQFLVTHLSEVSLPDEIGMHYRVEPVPAENRDAILNFLEHWLPDICIWTRGHLRPALIHAASDRGVAMFLANTRDDALEFRSLRWLPDLVRRTLGVFDMVFACDGAVRNRLTRLGVSPDDIVVSGALQEGGAALPCDDAACENLSSALGGRPVWLAARIQADELPIVTEAHRAALGFAHRLLLVIVPDDAEQEPGFAAALDQEGWRVARWAKGETPGETTQILLADGVEELGLWYRIAPVSFIGSSVIPGAGGRDPYESAALGSAILYGPNVSRHLGAYSRLAAAGAARIVKDAATLGAAVSQLIAPDRAAQMAHAAWEVISDGAEVTDRLLALIEDTLDLVEAEG</sequence>
<comment type="function">
    <text evidence="1 8">Involved in lipopolysaccharide (LPS) biosynthesis. Catalyzes the transfer of 3-deoxy-D-manno-octulosonate (Kdo) residue(s) from CMP-Kdo to lipid IV(A), the tetraacyldisaccharide-1,4'-bisphosphate precursor of lipid A.</text>
</comment>
<dbReference type="PANTHER" id="PTHR42755">
    <property type="entry name" value="3-DEOXY-MANNO-OCTULOSONATE CYTIDYLYLTRANSFERASE"/>
    <property type="match status" value="1"/>
</dbReference>
<dbReference type="GO" id="GO:0009245">
    <property type="term" value="P:lipid A biosynthetic process"/>
    <property type="evidence" value="ECO:0007669"/>
    <property type="project" value="TreeGrafter"/>
</dbReference>
<dbReference type="InterPro" id="IPR007507">
    <property type="entry name" value="Glycos_transf_N"/>
</dbReference>
<comment type="subcellular location">
    <subcellularLocation>
        <location evidence="8">Cell membrane</location>
    </subcellularLocation>
</comment>